<proteinExistence type="predicted"/>
<evidence type="ECO:0000259" key="1">
    <source>
        <dbReference type="Pfam" id="PF01636"/>
    </source>
</evidence>
<dbReference type="InterPro" id="IPR002575">
    <property type="entry name" value="Aminoglycoside_PTrfase"/>
</dbReference>
<keyword evidence="2" id="KW-0808">Transferase</keyword>
<dbReference type="Gene3D" id="3.30.200.20">
    <property type="entry name" value="Phosphorylase Kinase, domain 1"/>
    <property type="match status" value="1"/>
</dbReference>
<protein>
    <submittedName>
        <fullName evidence="2">Aminoglycoside phosphotransferase</fullName>
    </submittedName>
</protein>
<evidence type="ECO:0000313" key="2">
    <source>
        <dbReference type="EMBL" id="RZO23319.1"/>
    </source>
</evidence>
<dbReference type="AlphaFoldDB" id="A0A520MQ35"/>
<dbReference type="InterPro" id="IPR011009">
    <property type="entry name" value="Kinase-like_dom_sf"/>
</dbReference>
<reference evidence="2 3" key="1">
    <citation type="submission" date="2019-02" db="EMBL/GenBank/DDBJ databases">
        <title>Prokaryotic population dynamics and viral predation in marine succession experiment using metagenomics: the confinement effect.</title>
        <authorList>
            <person name="Haro-Moreno J.M."/>
            <person name="Rodriguez-Valera F."/>
            <person name="Lopez-Perez M."/>
        </authorList>
    </citation>
    <scope>NUCLEOTIDE SEQUENCE [LARGE SCALE GENOMIC DNA]</scope>
    <source>
        <strain evidence="2">MED-G163</strain>
    </source>
</reference>
<comment type="caution">
    <text evidence="2">The sequence shown here is derived from an EMBL/GenBank/DDBJ whole genome shotgun (WGS) entry which is preliminary data.</text>
</comment>
<sequence>MKESEVIQLAKNCGFPSIKAKALKLEASGREYYRLHITPDATKVLCYLSPEKGNHNKFLHISNFFFNEKIKSPEIFYSNSEEGVTIQEDLGEKCLIDLDMLSVSNKEMLKDSIALLAKIQTVNIPQIPKLELDDLNDQMNKLTDVFLKDFLGITFDNDFNELQDEVIEKLSEQPWMNCHFDFERRNLIAFDNEIAVIDFQDLSSGPIGIDLAGIIIDHYIKYPDDTIANCLDHYSDLMEFQLDSSDIFEWIRWGAIQRNMRILGTLSSLYLDNERTFRLKDLPMILSNLIDLIPEKYESLKSYLTKEVQPQLLKKLSQI</sequence>
<organism evidence="2 3">
    <name type="scientific">SAR86 cluster bacterium</name>
    <dbReference type="NCBI Taxonomy" id="2030880"/>
    <lineage>
        <taxon>Bacteria</taxon>
        <taxon>Pseudomonadati</taxon>
        <taxon>Pseudomonadota</taxon>
        <taxon>Gammaproteobacteria</taxon>
        <taxon>SAR86 cluster</taxon>
    </lineage>
</organism>
<gene>
    <name evidence="2" type="ORF">EVA96_00705</name>
</gene>
<dbReference type="Gene3D" id="3.90.1200.10">
    <property type="match status" value="1"/>
</dbReference>
<dbReference type="GO" id="GO:0016740">
    <property type="term" value="F:transferase activity"/>
    <property type="evidence" value="ECO:0007669"/>
    <property type="project" value="UniProtKB-KW"/>
</dbReference>
<dbReference type="EMBL" id="SHBI01000001">
    <property type="protein sequence ID" value="RZO23319.1"/>
    <property type="molecule type" value="Genomic_DNA"/>
</dbReference>
<accession>A0A520MQ35</accession>
<feature type="domain" description="Aminoglycoside phosphotransferase" evidence="1">
    <location>
        <begin position="67"/>
        <end position="234"/>
    </location>
</feature>
<name>A0A520MQ35_9GAMM</name>
<dbReference type="Proteomes" id="UP000315782">
    <property type="component" value="Unassembled WGS sequence"/>
</dbReference>
<evidence type="ECO:0000313" key="3">
    <source>
        <dbReference type="Proteomes" id="UP000315782"/>
    </source>
</evidence>
<dbReference type="SUPFAM" id="SSF56112">
    <property type="entry name" value="Protein kinase-like (PK-like)"/>
    <property type="match status" value="1"/>
</dbReference>
<dbReference type="Pfam" id="PF01636">
    <property type="entry name" value="APH"/>
    <property type="match status" value="1"/>
</dbReference>